<dbReference type="Pfam" id="PF13578">
    <property type="entry name" value="Methyltransf_24"/>
    <property type="match status" value="1"/>
</dbReference>
<protein>
    <recommendedName>
        <fullName evidence="3">Methyltransferase domain-containing protein</fullName>
    </recommendedName>
</protein>
<reference evidence="2" key="1">
    <citation type="submission" date="2016-10" db="EMBL/GenBank/DDBJ databases">
        <title>The complete genome sequence of the rumen bacterium Butyrivibrio hungatei MB2003.</title>
        <authorList>
            <person name="Palevich N."/>
            <person name="Kelly W.J."/>
            <person name="Leahy S.C."/>
            <person name="Altermann E."/>
            <person name="Rakonjac J."/>
            <person name="Attwood G.T."/>
        </authorList>
    </citation>
    <scope>NUCLEOTIDE SEQUENCE [LARGE SCALE GENOMIC DNA]</scope>
    <source>
        <strain evidence="2">MB2003</strain>
    </source>
</reference>
<organism evidence="1 2">
    <name type="scientific">Butyrivibrio hungatei</name>
    <dbReference type="NCBI Taxonomy" id="185008"/>
    <lineage>
        <taxon>Bacteria</taxon>
        <taxon>Bacillati</taxon>
        <taxon>Bacillota</taxon>
        <taxon>Clostridia</taxon>
        <taxon>Lachnospirales</taxon>
        <taxon>Lachnospiraceae</taxon>
        <taxon>Butyrivibrio</taxon>
    </lineage>
</organism>
<dbReference type="InterPro" id="IPR029063">
    <property type="entry name" value="SAM-dependent_MTases_sf"/>
</dbReference>
<dbReference type="OrthoDB" id="9816424at2"/>
<accession>A0A1D9P404</accession>
<name>A0A1D9P404_9FIRM</name>
<proteinExistence type="predicted"/>
<evidence type="ECO:0000313" key="2">
    <source>
        <dbReference type="Proteomes" id="UP000179284"/>
    </source>
</evidence>
<dbReference type="KEGG" id="bhu:bhn_I2295"/>
<evidence type="ECO:0000313" key="1">
    <source>
        <dbReference type="EMBL" id="AOZ97328.1"/>
    </source>
</evidence>
<dbReference type="AlphaFoldDB" id="A0A1D9P404"/>
<keyword evidence="2" id="KW-1185">Reference proteome</keyword>
<dbReference type="EMBL" id="CP017831">
    <property type="protein sequence ID" value="AOZ97328.1"/>
    <property type="molecule type" value="Genomic_DNA"/>
</dbReference>
<sequence length="325" mass="37192">MKRIITWGLSYSDYDSQRELFSLTADGDVEVVAEVKFIPSEEEIFGRRSSVEGAFNQPHDMVVYFGVDEAEVRAELEKFGIPIEKEVLGDLGSLIGDRNSKILSDQVKVIKDLLEASDSQIADREWLFNKLGEYGFFPFFKLVKKPQTGVRYSTCGILQVPDEFVDFCLYLSKLECQKAIEVGVYKGSSSYVMAALLYRNNPDLVYEMVDIEDGLVNYDEISKLIPAIRKRIPSTSADFIGQEYDYCFIDADHSYGAVMEDYRNVGQYATKMTVFHDVFGHEYDELDGGTVRGWRELKELNKDKEIIEFSKFPDKWMGLGVIKWT</sequence>
<dbReference type="RefSeq" id="WP_071176940.1">
    <property type="nucleotide sequence ID" value="NZ_CP017831.1"/>
</dbReference>
<dbReference type="Proteomes" id="UP000179284">
    <property type="component" value="Chromosome I"/>
</dbReference>
<dbReference type="Gene3D" id="3.40.50.150">
    <property type="entry name" value="Vaccinia Virus protein VP39"/>
    <property type="match status" value="1"/>
</dbReference>
<gene>
    <name evidence="1" type="ORF">bhn_I2295</name>
</gene>
<evidence type="ECO:0008006" key="3">
    <source>
        <dbReference type="Google" id="ProtNLM"/>
    </source>
</evidence>